<dbReference type="EMBL" id="KQ971307">
    <property type="protein sequence ID" value="EFA12806.1"/>
    <property type="molecule type" value="Genomic_DNA"/>
</dbReference>
<reference evidence="1 2" key="1">
    <citation type="journal article" date="2008" name="Nature">
        <title>The genome of the model beetle and pest Tribolium castaneum.</title>
        <authorList>
            <consortium name="Tribolium Genome Sequencing Consortium"/>
            <person name="Richards S."/>
            <person name="Gibbs R.A."/>
            <person name="Weinstock G.M."/>
            <person name="Brown S.J."/>
            <person name="Denell R."/>
            <person name="Beeman R.W."/>
            <person name="Gibbs R."/>
            <person name="Beeman R.W."/>
            <person name="Brown S.J."/>
            <person name="Bucher G."/>
            <person name="Friedrich M."/>
            <person name="Grimmelikhuijzen C.J."/>
            <person name="Klingler M."/>
            <person name="Lorenzen M."/>
            <person name="Richards S."/>
            <person name="Roth S."/>
            <person name="Schroder R."/>
            <person name="Tautz D."/>
            <person name="Zdobnov E.M."/>
            <person name="Muzny D."/>
            <person name="Gibbs R.A."/>
            <person name="Weinstock G.M."/>
            <person name="Attaway T."/>
            <person name="Bell S."/>
            <person name="Buhay C.J."/>
            <person name="Chandrabose M.N."/>
            <person name="Chavez D."/>
            <person name="Clerk-Blankenburg K.P."/>
            <person name="Cree A."/>
            <person name="Dao M."/>
            <person name="Davis C."/>
            <person name="Chacko J."/>
            <person name="Dinh H."/>
            <person name="Dugan-Rocha S."/>
            <person name="Fowler G."/>
            <person name="Garner T.T."/>
            <person name="Garnes J."/>
            <person name="Gnirke A."/>
            <person name="Hawes A."/>
            <person name="Hernandez J."/>
            <person name="Hines S."/>
            <person name="Holder M."/>
            <person name="Hume J."/>
            <person name="Jhangiani S.N."/>
            <person name="Joshi V."/>
            <person name="Khan Z.M."/>
            <person name="Jackson L."/>
            <person name="Kovar C."/>
            <person name="Kowis A."/>
            <person name="Lee S."/>
            <person name="Lewis L.R."/>
            <person name="Margolis J."/>
            <person name="Morgan M."/>
            <person name="Nazareth L.V."/>
            <person name="Nguyen N."/>
            <person name="Okwuonu G."/>
            <person name="Parker D."/>
            <person name="Richards S."/>
            <person name="Ruiz S.J."/>
            <person name="Santibanez J."/>
            <person name="Savard J."/>
            <person name="Scherer S.E."/>
            <person name="Schneider B."/>
            <person name="Sodergren E."/>
            <person name="Tautz D."/>
            <person name="Vattahil S."/>
            <person name="Villasana D."/>
            <person name="White C.S."/>
            <person name="Wright R."/>
            <person name="Park Y."/>
            <person name="Beeman R.W."/>
            <person name="Lord J."/>
            <person name="Oppert B."/>
            <person name="Lorenzen M."/>
            <person name="Brown S."/>
            <person name="Wang L."/>
            <person name="Savard J."/>
            <person name="Tautz D."/>
            <person name="Richards S."/>
            <person name="Weinstock G."/>
            <person name="Gibbs R.A."/>
            <person name="Liu Y."/>
            <person name="Worley K."/>
            <person name="Weinstock G."/>
            <person name="Elsik C.G."/>
            <person name="Reese J.T."/>
            <person name="Elhaik E."/>
            <person name="Landan G."/>
            <person name="Graur D."/>
            <person name="Arensburger P."/>
            <person name="Atkinson P."/>
            <person name="Beeman R.W."/>
            <person name="Beidler J."/>
            <person name="Brown S.J."/>
            <person name="Demuth J.P."/>
            <person name="Drury D.W."/>
            <person name="Du Y.Z."/>
            <person name="Fujiwara H."/>
            <person name="Lorenzen M."/>
            <person name="Maselli V."/>
            <person name="Osanai M."/>
            <person name="Park Y."/>
            <person name="Robertson H.M."/>
            <person name="Tu Z."/>
            <person name="Wang J.J."/>
            <person name="Wang S."/>
            <person name="Richards S."/>
            <person name="Song H."/>
            <person name="Zhang L."/>
            <person name="Sodergren E."/>
            <person name="Werner D."/>
            <person name="Stanke M."/>
            <person name="Morgenstern B."/>
            <person name="Solovyev V."/>
            <person name="Kosarev P."/>
            <person name="Brown G."/>
            <person name="Chen H.C."/>
            <person name="Ermolaeva O."/>
            <person name="Hlavina W."/>
            <person name="Kapustin Y."/>
            <person name="Kiryutin B."/>
            <person name="Kitts P."/>
            <person name="Maglott D."/>
            <person name="Pruitt K."/>
            <person name="Sapojnikov V."/>
            <person name="Souvorov A."/>
            <person name="Mackey A.J."/>
            <person name="Waterhouse R.M."/>
            <person name="Wyder S."/>
            <person name="Zdobnov E.M."/>
            <person name="Zdobnov E.M."/>
            <person name="Wyder S."/>
            <person name="Kriventseva E.V."/>
            <person name="Kadowaki T."/>
            <person name="Bork P."/>
            <person name="Aranda M."/>
            <person name="Bao R."/>
            <person name="Beermann A."/>
            <person name="Berns N."/>
            <person name="Bolognesi R."/>
            <person name="Bonneton F."/>
            <person name="Bopp D."/>
            <person name="Brown S.J."/>
            <person name="Bucher G."/>
            <person name="Butts T."/>
            <person name="Chaumot A."/>
            <person name="Denell R.E."/>
            <person name="Ferrier D.E."/>
            <person name="Friedrich M."/>
            <person name="Gordon C.M."/>
            <person name="Jindra M."/>
            <person name="Klingler M."/>
            <person name="Lan Q."/>
            <person name="Lattorff H.M."/>
            <person name="Laudet V."/>
            <person name="von Levetsow C."/>
            <person name="Liu Z."/>
            <person name="Lutz R."/>
            <person name="Lynch J.A."/>
            <person name="da Fonseca R.N."/>
            <person name="Posnien N."/>
            <person name="Reuter R."/>
            <person name="Roth S."/>
            <person name="Savard J."/>
            <person name="Schinko J.B."/>
            <person name="Schmitt C."/>
            <person name="Schoppmeier M."/>
            <person name="Schroder R."/>
            <person name="Shippy T.D."/>
            <person name="Simonnet F."/>
            <person name="Marques-Souza H."/>
            <person name="Tautz D."/>
            <person name="Tomoyasu Y."/>
            <person name="Trauner J."/>
            <person name="Van der Zee M."/>
            <person name="Vervoort M."/>
            <person name="Wittkopp N."/>
            <person name="Wimmer E.A."/>
            <person name="Yang X."/>
            <person name="Jones A.K."/>
            <person name="Sattelle D.B."/>
            <person name="Ebert P.R."/>
            <person name="Nelson D."/>
            <person name="Scott J.G."/>
            <person name="Beeman R.W."/>
            <person name="Muthukrishnan S."/>
            <person name="Kramer K.J."/>
            <person name="Arakane Y."/>
            <person name="Beeman R.W."/>
            <person name="Zhu Q."/>
            <person name="Hogenkamp D."/>
            <person name="Dixit R."/>
            <person name="Oppert B."/>
            <person name="Jiang H."/>
            <person name="Zou Z."/>
            <person name="Marshall J."/>
            <person name="Elpidina E."/>
            <person name="Vinokurov K."/>
            <person name="Oppert C."/>
            <person name="Zou Z."/>
            <person name="Evans J."/>
            <person name="Lu Z."/>
            <person name="Zhao P."/>
            <person name="Sumathipala N."/>
            <person name="Altincicek B."/>
            <person name="Vilcinskas A."/>
            <person name="Williams M."/>
            <person name="Hultmark D."/>
            <person name="Hetru C."/>
            <person name="Jiang H."/>
            <person name="Grimmelikhuijzen C.J."/>
            <person name="Hauser F."/>
            <person name="Cazzamali G."/>
            <person name="Williamson M."/>
            <person name="Park Y."/>
            <person name="Li B."/>
            <person name="Tanaka Y."/>
            <person name="Predel R."/>
            <person name="Neupert S."/>
            <person name="Schachtner J."/>
            <person name="Verleyen P."/>
            <person name="Raible F."/>
            <person name="Bork P."/>
            <person name="Friedrich M."/>
            <person name="Walden K.K."/>
            <person name="Robertson H.M."/>
            <person name="Angeli S."/>
            <person name="Foret S."/>
            <person name="Bucher G."/>
            <person name="Schuetz S."/>
            <person name="Maleszka R."/>
            <person name="Wimmer E.A."/>
            <person name="Beeman R.W."/>
            <person name="Lorenzen M."/>
            <person name="Tomoyasu Y."/>
            <person name="Miller S.C."/>
            <person name="Grossmann D."/>
            <person name="Bucher G."/>
        </authorList>
    </citation>
    <scope>NUCLEOTIDE SEQUENCE [LARGE SCALE GENOMIC DNA]</scope>
    <source>
        <strain evidence="1 2">Georgia GA2</strain>
    </source>
</reference>
<dbReference type="AlphaFoldDB" id="D7EJP5"/>
<evidence type="ECO:0000313" key="1">
    <source>
        <dbReference type="EMBL" id="EFA12806.1"/>
    </source>
</evidence>
<sequence length="108" mass="12752">MYKMEDSAEKMQLNFHLVNTLIWGSRQLGKVSVVFKYRRARICDKEQEVKENKPEAETWMRTSRRKKLPQSIAKARKVFSQPSHTCRYELLFLAALKLQSFAILFAIN</sequence>
<gene>
    <name evidence="1" type="primary">GLEAN_01869</name>
    <name evidence="1" type="ORF">TcasGA2_TC001869</name>
</gene>
<keyword evidence="2" id="KW-1185">Reference proteome</keyword>
<reference evidence="1 2" key="2">
    <citation type="journal article" date="2010" name="Nucleic Acids Res.">
        <title>BeetleBase in 2010: revisions to provide comprehensive genomic information for Tribolium castaneum.</title>
        <authorList>
            <person name="Kim H.S."/>
            <person name="Murphy T."/>
            <person name="Xia J."/>
            <person name="Caragea D."/>
            <person name="Park Y."/>
            <person name="Beeman R.W."/>
            <person name="Lorenzen M.D."/>
            <person name="Butcher S."/>
            <person name="Manak J.R."/>
            <person name="Brown S.J."/>
        </authorList>
    </citation>
    <scope>GENOME REANNOTATION</scope>
    <source>
        <strain evidence="1 2">Georgia GA2</strain>
    </source>
</reference>
<dbReference type="HOGENOM" id="CLU_2200286_0_0_1"/>
<protein>
    <submittedName>
        <fullName evidence="1">Uncharacterized protein</fullName>
    </submittedName>
</protein>
<evidence type="ECO:0000313" key="2">
    <source>
        <dbReference type="Proteomes" id="UP000007266"/>
    </source>
</evidence>
<dbReference type="InParanoid" id="D7EJP5"/>
<name>D7EJP5_TRICA</name>
<accession>D7EJP5</accession>
<dbReference type="Proteomes" id="UP000007266">
    <property type="component" value="Linkage group 1"/>
</dbReference>
<organism evidence="1 2">
    <name type="scientific">Tribolium castaneum</name>
    <name type="common">Red flour beetle</name>
    <dbReference type="NCBI Taxonomy" id="7070"/>
    <lineage>
        <taxon>Eukaryota</taxon>
        <taxon>Metazoa</taxon>
        <taxon>Ecdysozoa</taxon>
        <taxon>Arthropoda</taxon>
        <taxon>Hexapoda</taxon>
        <taxon>Insecta</taxon>
        <taxon>Pterygota</taxon>
        <taxon>Neoptera</taxon>
        <taxon>Endopterygota</taxon>
        <taxon>Coleoptera</taxon>
        <taxon>Polyphaga</taxon>
        <taxon>Cucujiformia</taxon>
        <taxon>Tenebrionidae</taxon>
        <taxon>Tenebrionidae incertae sedis</taxon>
        <taxon>Tribolium</taxon>
    </lineage>
</organism>
<proteinExistence type="predicted"/>